<dbReference type="InterPro" id="IPR000873">
    <property type="entry name" value="AMP-dep_synth/lig_dom"/>
</dbReference>
<proteinExistence type="inferred from homology"/>
<dbReference type="PANTHER" id="PTHR45527">
    <property type="entry name" value="NONRIBOSOMAL PEPTIDE SYNTHETASE"/>
    <property type="match status" value="1"/>
</dbReference>
<dbReference type="EMBL" id="BROQ01000292">
    <property type="protein sequence ID" value="GKZ27838.1"/>
    <property type="molecule type" value="Genomic_DNA"/>
</dbReference>
<dbReference type="Gene3D" id="3.30.300.30">
    <property type="match status" value="1"/>
</dbReference>
<accession>A0A9W5Z202</accession>
<feature type="non-terminal residue" evidence="5">
    <location>
        <position position="608"/>
    </location>
</feature>
<organism evidence="5 6">
    <name type="scientific">Aspergillus brasiliensis</name>
    <dbReference type="NCBI Taxonomy" id="319629"/>
    <lineage>
        <taxon>Eukaryota</taxon>
        <taxon>Fungi</taxon>
        <taxon>Dikarya</taxon>
        <taxon>Ascomycota</taxon>
        <taxon>Pezizomycotina</taxon>
        <taxon>Eurotiomycetes</taxon>
        <taxon>Eurotiomycetidae</taxon>
        <taxon>Eurotiales</taxon>
        <taxon>Aspergillaceae</taxon>
        <taxon>Aspergillus</taxon>
        <taxon>Aspergillus subgen. Circumdati</taxon>
    </lineage>
</organism>
<feature type="domain" description="AMP-dependent synthetase/ligase" evidence="4">
    <location>
        <begin position="255"/>
        <end position="337"/>
    </location>
</feature>
<evidence type="ECO:0000256" key="2">
    <source>
        <dbReference type="ARBA" id="ARBA00022553"/>
    </source>
</evidence>
<dbReference type="GO" id="GO:0043041">
    <property type="term" value="P:amino acid activation for nonribosomal peptide biosynthetic process"/>
    <property type="evidence" value="ECO:0007669"/>
    <property type="project" value="TreeGrafter"/>
</dbReference>
<dbReference type="CDD" id="cd05918">
    <property type="entry name" value="A_NRPS_SidN3_like"/>
    <property type="match status" value="1"/>
</dbReference>
<dbReference type="SUPFAM" id="SSF56801">
    <property type="entry name" value="Acetyl-CoA synthetase-like"/>
    <property type="match status" value="1"/>
</dbReference>
<evidence type="ECO:0000256" key="3">
    <source>
        <dbReference type="ARBA" id="ARBA00029454"/>
    </source>
</evidence>
<dbReference type="GO" id="GO:0044550">
    <property type="term" value="P:secondary metabolite biosynthetic process"/>
    <property type="evidence" value="ECO:0007669"/>
    <property type="project" value="TreeGrafter"/>
</dbReference>
<protein>
    <recommendedName>
        <fullName evidence="4">AMP-dependent synthetase/ligase domain-containing protein</fullName>
    </recommendedName>
</protein>
<dbReference type="Pfam" id="PF00501">
    <property type="entry name" value="AMP-binding"/>
    <property type="match status" value="2"/>
</dbReference>
<dbReference type="Gene3D" id="3.40.50.12780">
    <property type="entry name" value="N-terminal domain of ligase-like"/>
    <property type="match status" value="2"/>
</dbReference>
<name>A0A9W5Z202_9EURO</name>
<keyword evidence="1" id="KW-0596">Phosphopantetheine</keyword>
<evidence type="ECO:0000256" key="1">
    <source>
        <dbReference type="ARBA" id="ARBA00022450"/>
    </source>
</evidence>
<reference evidence="5" key="1">
    <citation type="submission" date="2022-07" db="EMBL/GenBank/DDBJ databases">
        <title>Taxonomy of Aspergillus series Nigri: significant species reduction supported by multi-species coalescent approaches.</title>
        <authorList>
            <person name="Bian C."/>
            <person name="Kusuya Y."/>
            <person name="Sklenar F."/>
            <person name="D'hooge E."/>
            <person name="Yaguchi T."/>
            <person name="Takahashi H."/>
            <person name="Hubka V."/>
        </authorList>
    </citation>
    <scope>NUCLEOTIDE SEQUENCE</scope>
    <source>
        <strain evidence="5">CBS 733.88</strain>
    </source>
</reference>
<dbReference type="PANTHER" id="PTHR45527:SF12">
    <property type="entry name" value="NONRIBOSOMAL PEPTIDE SYNTHETASE IVOA"/>
    <property type="match status" value="1"/>
</dbReference>
<dbReference type="GO" id="GO:0005737">
    <property type="term" value="C:cytoplasm"/>
    <property type="evidence" value="ECO:0007669"/>
    <property type="project" value="TreeGrafter"/>
</dbReference>
<dbReference type="AlphaFoldDB" id="A0A9W5Z202"/>
<dbReference type="InterPro" id="IPR042099">
    <property type="entry name" value="ANL_N_sf"/>
</dbReference>
<comment type="caution">
    <text evidence="5">The sequence shown here is derived from an EMBL/GenBank/DDBJ whole genome shotgun (WGS) entry which is preliminary data.</text>
</comment>
<dbReference type="InterPro" id="IPR045851">
    <property type="entry name" value="AMP-bd_C_sf"/>
</dbReference>
<feature type="domain" description="AMP-dependent synthetase/ligase" evidence="4">
    <location>
        <begin position="340"/>
        <end position="526"/>
    </location>
</feature>
<comment type="similarity">
    <text evidence="3">Belongs to the NRP synthetase family.</text>
</comment>
<sequence length="608" mass="67310">MAQPASCCLPKFGTRAHGPRRPASLRIRTSPSQTLQLLAAWDQSELDSLLKASWALLLHRYTGLEDICFGYQPIGVDAGARDTISSFDTHNNIPLTFNLTITEDDSVHAILRNTKKQNDAEKCASSSVNCHSYTLCNTLLMLRNCRSVTEDSRAPPVQPALAIPLPEKCRVRLHVKVLQKDVGIFFEWWNNDMSTEHMKSVADYFEQILSRVLSAEDTAARDLNHFSDRDWSRVCKFNSTIPEAHDRCIHEVIHEQVLSRPESEAVCAWDGSLTYRDLDILSSQVAYHLHAHGVGPETCVALCFNKSKWNVVAMLGVLKAGGAFVPLDPTHPTSRLQSLGTMLEHRAYVSGAAAHAGPHHMFSTSRVLQFAAHTFDASLVEILTTLLQGGCVCIPSEEERLSDIVKVINEMNVNHAILTPSFVEFVDSSQVPGLETLILAGEAMSQGQLVTWSSALHLINAYGPTESSVAAVVNDKVTPSSDCRDIGLPVGVRCWVVDPSDHDQLVPVGCPGELLLEGPTLARCYLNNPQKTSEAFIHNPAWMRRDGIIDDKDDKRRVYKTGDLVRYNSDYGSLTYIGRKDTQVKFHGQRLELGEIENQLAADSIVKH</sequence>
<dbReference type="Proteomes" id="UP001143548">
    <property type="component" value="Unassembled WGS sequence"/>
</dbReference>
<evidence type="ECO:0000259" key="4">
    <source>
        <dbReference type="Pfam" id="PF00501"/>
    </source>
</evidence>
<dbReference type="Gene3D" id="3.30.559.30">
    <property type="entry name" value="Nonribosomal peptide synthetase, condensation domain"/>
    <property type="match status" value="1"/>
</dbReference>
<evidence type="ECO:0000313" key="6">
    <source>
        <dbReference type="Proteomes" id="UP001143548"/>
    </source>
</evidence>
<keyword evidence="2" id="KW-0597">Phosphoprotein</keyword>
<dbReference type="SUPFAM" id="SSF52777">
    <property type="entry name" value="CoA-dependent acyltransferases"/>
    <property type="match status" value="1"/>
</dbReference>
<dbReference type="GO" id="GO:0031177">
    <property type="term" value="F:phosphopantetheine binding"/>
    <property type="evidence" value="ECO:0007669"/>
    <property type="project" value="TreeGrafter"/>
</dbReference>
<gene>
    <name evidence="5" type="ORF">AbraCBS73388_005878</name>
</gene>
<evidence type="ECO:0000313" key="5">
    <source>
        <dbReference type="EMBL" id="GKZ27838.1"/>
    </source>
</evidence>